<evidence type="ECO:0000256" key="5">
    <source>
        <dbReference type="SAM" id="MobiDB-lite"/>
    </source>
</evidence>
<feature type="compositionally biased region" description="Basic and acidic residues" evidence="5">
    <location>
        <begin position="325"/>
        <end position="339"/>
    </location>
</feature>
<name>A0A9K3GH32_9EUKA</name>
<evidence type="ECO:0000313" key="8">
    <source>
        <dbReference type="Proteomes" id="UP000265618"/>
    </source>
</evidence>
<feature type="region of interest" description="Disordered" evidence="5">
    <location>
        <begin position="1"/>
        <end position="22"/>
    </location>
</feature>
<dbReference type="Gene3D" id="6.10.140.2220">
    <property type="match status" value="1"/>
</dbReference>
<feature type="region of interest" description="Disordered" evidence="5">
    <location>
        <begin position="314"/>
        <end position="339"/>
    </location>
</feature>
<dbReference type="PROSITE" id="PS01360">
    <property type="entry name" value="ZF_MYND_1"/>
    <property type="match status" value="1"/>
</dbReference>
<dbReference type="Proteomes" id="UP000265618">
    <property type="component" value="Unassembled WGS sequence"/>
</dbReference>
<sequence>MGRRKRTRRPKKSLADRNAAASRLRVEGRLEKKTVSWGGTVPDKDSYSLLPDLPVWGEDTVAGRHGGTYPSPVYEVTEHCDPLPPDDITVSAEGLHRGEGLMDTVTFPPFRDVTEADDPSSVYYAGWGTSRVRIKRHWAFLATITHVHSLTSVSLSVCTRFGERTKLVFSPESTRDKRDLSLLVPRLKAGHTIVALYAERATLPDLSDVIECPIPSNCYVISAPLSIVVPLSCVLVANADRVGPANLQSAPQECVTCGQTQQRCHMHECCNCGIAAYCSKECRVSDAPTHRALCRATPGILRLAGIGRHRMREPFTQHTLPPFKPRTDCGGEERAQSRE</sequence>
<accession>A0A9K3GH32</accession>
<reference evidence="7 8" key="1">
    <citation type="journal article" date="2018" name="PLoS ONE">
        <title>The draft genome of Kipferlia bialata reveals reductive genome evolution in fornicate parasites.</title>
        <authorList>
            <person name="Tanifuji G."/>
            <person name="Takabayashi S."/>
            <person name="Kume K."/>
            <person name="Takagi M."/>
            <person name="Nakayama T."/>
            <person name="Kamikawa R."/>
            <person name="Inagaki Y."/>
            <person name="Hashimoto T."/>
        </authorList>
    </citation>
    <scope>NUCLEOTIDE SEQUENCE [LARGE SCALE GENOMIC DNA]</scope>
    <source>
        <strain evidence="7">NY0173</strain>
    </source>
</reference>
<evidence type="ECO:0000313" key="7">
    <source>
        <dbReference type="EMBL" id="GIQ81926.1"/>
    </source>
</evidence>
<evidence type="ECO:0000256" key="2">
    <source>
        <dbReference type="ARBA" id="ARBA00022771"/>
    </source>
</evidence>
<evidence type="ECO:0000256" key="3">
    <source>
        <dbReference type="ARBA" id="ARBA00022833"/>
    </source>
</evidence>
<evidence type="ECO:0000259" key="6">
    <source>
        <dbReference type="PROSITE" id="PS50865"/>
    </source>
</evidence>
<protein>
    <recommendedName>
        <fullName evidence="6">MYND-type domain-containing protein</fullName>
    </recommendedName>
</protein>
<evidence type="ECO:0000256" key="4">
    <source>
        <dbReference type="PROSITE-ProRule" id="PRU00134"/>
    </source>
</evidence>
<feature type="compositionally biased region" description="Basic residues" evidence="5">
    <location>
        <begin position="1"/>
        <end position="12"/>
    </location>
</feature>
<evidence type="ECO:0000256" key="1">
    <source>
        <dbReference type="ARBA" id="ARBA00022723"/>
    </source>
</evidence>
<dbReference type="InterPro" id="IPR002893">
    <property type="entry name" value="Znf_MYND"/>
</dbReference>
<feature type="domain" description="MYND-type" evidence="6">
    <location>
        <begin position="254"/>
        <end position="294"/>
    </location>
</feature>
<keyword evidence="8" id="KW-1185">Reference proteome</keyword>
<keyword evidence="1" id="KW-0479">Metal-binding</keyword>
<gene>
    <name evidence="7" type="ORF">KIPB_002970</name>
</gene>
<dbReference type="PROSITE" id="PS50865">
    <property type="entry name" value="ZF_MYND_2"/>
    <property type="match status" value="1"/>
</dbReference>
<comment type="caution">
    <text evidence="7">The sequence shown here is derived from an EMBL/GenBank/DDBJ whole genome shotgun (WGS) entry which is preliminary data.</text>
</comment>
<dbReference type="GO" id="GO:0008270">
    <property type="term" value="F:zinc ion binding"/>
    <property type="evidence" value="ECO:0007669"/>
    <property type="project" value="UniProtKB-KW"/>
</dbReference>
<keyword evidence="2 4" id="KW-0863">Zinc-finger</keyword>
<dbReference type="OrthoDB" id="265717at2759"/>
<dbReference type="AlphaFoldDB" id="A0A9K3GH32"/>
<keyword evidence="3" id="KW-0862">Zinc</keyword>
<proteinExistence type="predicted"/>
<dbReference type="SUPFAM" id="SSF144232">
    <property type="entry name" value="HIT/MYND zinc finger-like"/>
    <property type="match status" value="1"/>
</dbReference>
<organism evidence="7 8">
    <name type="scientific">Kipferlia bialata</name>
    <dbReference type="NCBI Taxonomy" id="797122"/>
    <lineage>
        <taxon>Eukaryota</taxon>
        <taxon>Metamonada</taxon>
        <taxon>Carpediemonas-like organisms</taxon>
        <taxon>Kipferlia</taxon>
    </lineage>
</organism>
<dbReference type="EMBL" id="BDIP01000535">
    <property type="protein sequence ID" value="GIQ81926.1"/>
    <property type="molecule type" value="Genomic_DNA"/>
</dbReference>